<keyword evidence="7" id="KW-0067">ATP-binding</keyword>
<comment type="caution">
    <text evidence="11">The sequence shown here is derived from an EMBL/GenBank/DDBJ whole genome shotgun (WGS) entry which is preliminary data.</text>
</comment>
<keyword evidence="5" id="KW-0347">Helicase</keyword>
<keyword evidence="4 11" id="KW-0378">Hydrolase</keyword>
<protein>
    <submittedName>
        <fullName evidence="11">Exodeoxyribonuclease V subunit gamma</fullName>
        <ecNumber evidence="11">3.1.11.5</ecNumber>
    </submittedName>
</protein>
<dbReference type="EMBL" id="JAOYOD010000001">
    <property type="protein sequence ID" value="MCV9385315.1"/>
    <property type="molecule type" value="Genomic_DNA"/>
</dbReference>
<dbReference type="InterPro" id="IPR011604">
    <property type="entry name" value="PDDEXK-like_dom_sf"/>
</dbReference>
<name>A0ABT3CNM9_9BACT</name>
<accession>A0ABT3CNM9</accession>
<dbReference type="Gene3D" id="3.40.50.300">
    <property type="entry name" value="P-loop containing nucleotide triphosphate hydrolases"/>
    <property type="match status" value="1"/>
</dbReference>
<dbReference type="InterPro" id="IPR011335">
    <property type="entry name" value="Restrct_endonuc-II-like"/>
</dbReference>
<keyword evidence="6" id="KW-0269">Exonuclease</keyword>
<dbReference type="InterPro" id="IPR038726">
    <property type="entry name" value="PDDEXK_AddAB-type"/>
</dbReference>
<dbReference type="InterPro" id="IPR027417">
    <property type="entry name" value="P-loop_NTPase"/>
</dbReference>
<proteinExistence type="predicted"/>
<evidence type="ECO:0000256" key="5">
    <source>
        <dbReference type="ARBA" id="ARBA00022806"/>
    </source>
</evidence>
<dbReference type="EC" id="3.1.11.5" evidence="11"/>
<keyword evidence="12" id="KW-1185">Reference proteome</keyword>
<dbReference type="GO" id="GO:0008854">
    <property type="term" value="F:exodeoxyribonuclease V activity"/>
    <property type="evidence" value="ECO:0007669"/>
    <property type="project" value="UniProtKB-EC"/>
</dbReference>
<evidence type="ECO:0000256" key="4">
    <source>
        <dbReference type="ARBA" id="ARBA00022801"/>
    </source>
</evidence>
<evidence type="ECO:0000256" key="1">
    <source>
        <dbReference type="ARBA" id="ARBA00022722"/>
    </source>
</evidence>
<dbReference type="PANTHER" id="PTHR30591:SF1">
    <property type="entry name" value="RECBCD ENZYME SUBUNIT RECC"/>
    <property type="match status" value="1"/>
</dbReference>
<organism evidence="11 12">
    <name type="scientific">Reichenbachiella ulvae</name>
    <dbReference type="NCBI Taxonomy" id="2980104"/>
    <lineage>
        <taxon>Bacteria</taxon>
        <taxon>Pseudomonadati</taxon>
        <taxon>Bacteroidota</taxon>
        <taxon>Cytophagia</taxon>
        <taxon>Cytophagales</taxon>
        <taxon>Reichenbachiellaceae</taxon>
        <taxon>Reichenbachiella</taxon>
    </lineage>
</organism>
<evidence type="ECO:0000256" key="9">
    <source>
        <dbReference type="ARBA" id="ARBA00023204"/>
    </source>
</evidence>
<keyword evidence="9" id="KW-0234">DNA repair</keyword>
<feature type="domain" description="PD-(D/E)XK endonuclease-like" evidence="10">
    <location>
        <begin position="655"/>
        <end position="948"/>
    </location>
</feature>
<evidence type="ECO:0000256" key="7">
    <source>
        <dbReference type="ARBA" id="ARBA00022840"/>
    </source>
</evidence>
<reference evidence="11 12" key="1">
    <citation type="submission" date="2022-10" db="EMBL/GenBank/DDBJ databases">
        <title>Comparative genomics and taxonomic characterization of three novel marine species of genus Reichenbachiella exhibiting antioxidant and polysaccharide degradation activities.</title>
        <authorList>
            <person name="Muhammad N."/>
            <person name="Lee Y.-J."/>
            <person name="Ko J."/>
            <person name="Kim S.-G."/>
        </authorList>
    </citation>
    <scope>NUCLEOTIDE SEQUENCE [LARGE SCALE GENOMIC DNA]</scope>
    <source>
        <strain evidence="11 12">ABR2-5</strain>
    </source>
</reference>
<evidence type="ECO:0000256" key="3">
    <source>
        <dbReference type="ARBA" id="ARBA00022763"/>
    </source>
</evidence>
<evidence type="ECO:0000259" key="10">
    <source>
        <dbReference type="Pfam" id="PF12705"/>
    </source>
</evidence>
<dbReference type="RefSeq" id="WP_264136106.1">
    <property type="nucleotide sequence ID" value="NZ_JAOYOD010000001.1"/>
</dbReference>
<keyword evidence="1" id="KW-0540">Nuclease</keyword>
<gene>
    <name evidence="11" type="ORF">N7U62_01500</name>
</gene>
<keyword evidence="3" id="KW-0227">DNA damage</keyword>
<dbReference type="Gene3D" id="3.90.320.10">
    <property type="match status" value="1"/>
</dbReference>
<dbReference type="Pfam" id="PF12705">
    <property type="entry name" value="PDDEXK_1"/>
    <property type="match status" value="1"/>
</dbReference>
<keyword evidence="2" id="KW-0547">Nucleotide-binding</keyword>
<evidence type="ECO:0000256" key="8">
    <source>
        <dbReference type="ARBA" id="ARBA00023125"/>
    </source>
</evidence>
<dbReference type="PANTHER" id="PTHR30591">
    <property type="entry name" value="RECBCD ENZYME SUBUNIT RECC"/>
    <property type="match status" value="1"/>
</dbReference>
<evidence type="ECO:0000256" key="6">
    <source>
        <dbReference type="ARBA" id="ARBA00022839"/>
    </source>
</evidence>
<dbReference type="Proteomes" id="UP001300692">
    <property type="component" value="Unassembled WGS sequence"/>
</dbReference>
<evidence type="ECO:0000256" key="2">
    <source>
        <dbReference type="ARBA" id="ARBA00022741"/>
    </source>
</evidence>
<dbReference type="SUPFAM" id="SSF52540">
    <property type="entry name" value="P-loop containing nucleoside triphosphate hydrolases"/>
    <property type="match status" value="1"/>
</dbReference>
<sequence length="950" mass="109956">MSNSHFLRSLAERCKAEFGENCGQLKVIFPNKRAGVYFASYLSELYEKPIWSPMISSFESFVEEQQDKKLADELQLSFILYKAYKQLVPHAESFDAFLPWGEMILKDFNDIDNYLVETKHIFHVIKSQKELDEAFHFLSEEDQKTVQQFWQGFLPEPDKKQSEFIKTWSILDQLYVRFNELLAEQNLTYKGHLFREFCENNQLKDTGAVWFAGFNALTRAEEKIIKECLETGSSDIFWELDRYYFEDEYQEAGLFFREYAKDSILGASVQRDIQDVLNTKDKQIDLISAPLKMGQVMACTQKLEELAASAEGLKDTLVILSEESLLPVLLDKLPEAASQVNITMGWSIAQARAYILFEKMLVLAMNRSKDSQLYLTFKELSDILSFNDFFGLEQEKVDAWQKACLENQRYFFPPEELIELLPRIEAFLNAQTSAQILAAITDFIHESPLDEWAELDRSVAVLLHSTFKRLAKAAEQFQIELEPSSLLRLYKKLGTNLKLPFTGDSDGGLQVMGILETRNLSFKNILILGMNEGSWPRESSQSSFIPYNIRKAFDLPTTEHQDAMQAYLFYRLLHNSDQLWISYNNVTEFNKNGELSRYMQQLEFESDETKVEIKRQSVLTQIAPVPAYSITKTKTAEVMKRLGEYLYDSSSPRKLSPSALNTYIDCKLKFYFNYVERIYEPNEIREDIDPSMLGNLLHRAMEFLYEGQSEMTKELAESLNGKVEAAVKAAFVDQKLNIEDSRQSLGRQMIVFEVIKKFVLDILRTDAASAPFEFVGLESEDFFYDFPIETMEGSTKVSLKGIIDRIDRKGESIRIVDYKSGSDNREFGDLEDLLDAGSTNRNKAVFQLFYYSMLYKENHPDNALPIQPLMYNSRDLSQADFDGQIRQKKGTKGSDRKGGIVMDYRQFEEEYKQTLEHLLTEIFNSSIDFNQTDDLKKCQYCPYVEICRRS</sequence>
<evidence type="ECO:0000313" key="12">
    <source>
        <dbReference type="Proteomes" id="UP001300692"/>
    </source>
</evidence>
<evidence type="ECO:0000313" key="11">
    <source>
        <dbReference type="EMBL" id="MCV9385315.1"/>
    </source>
</evidence>
<dbReference type="SUPFAM" id="SSF52980">
    <property type="entry name" value="Restriction endonuclease-like"/>
    <property type="match status" value="1"/>
</dbReference>
<keyword evidence="8" id="KW-0238">DNA-binding</keyword>